<evidence type="ECO:0000256" key="2">
    <source>
        <dbReference type="SAM" id="Phobius"/>
    </source>
</evidence>
<name>A0A6A6IP61_9PLEO</name>
<dbReference type="GeneID" id="54585347"/>
<keyword evidence="4" id="KW-1185">Reference proteome</keyword>
<dbReference type="OrthoDB" id="3065412at2759"/>
<evidence type="ECO:0000313" key="4">
    <source>
        <dbReference type="Proteomes" id="UP000800094"/>
    </source>
</evidence>
<dbReference type="EMBL" id="ML987193">
    <property type="protein sequence ID" value="KAF2251283.1"/>
    <property type="molecule type" value="Genomic_DNA"/>
</dbReference>
<feature type="transmembrane region" description="Helical" evidence="2">
    <location>
        <begin position="266"/>
        <end position="287"/>
    </location>
</feature>
<dbReference type="RefSeq" id="XP_033686287.1">
    <property type="nucleotide sequence ID" value="XM_033832017.1"/>
</dbReference>
<keyword evidence="2" id="KW-1133">Transmembrane helix</keyword>
<keyword evidence="2" id="KW-0812">Transmembrane</keyword>
<proteinExistence type="predicted"/>
<accession>A0A6A6IP61</accession>
<dbReference type="AlphaFoldDB" id="A0A6A6IP61"/>
<reference evidence="3" key="1">
    <citation type="journal article" date="2020" name="Stud. Mycol.">
        <title>101 Dothideomycetes genomes: a test case for predicting lifestyles and emergence of pathogens.</title>
        <authorList>
            <person name="Haridas S."/>
            <person name="Albert R."/>
            <person name="Binder M."/>
            <person name="Bloem J."/>
            <person name="Labutti K."/>
            <person name="Salamov A."/>
            <person name="Andreopoulos B."/>
            <person name="Baker S."/>
            <person name="Barry K."/>
            <person name="Bills G."/>
            <person name="Bluhm B."/>
            <person name="Cannon C."/>
            <person name="Castanera R."/>
            <person name="Culley D."/>
            <person name="Daum C."/>
            <person name="Ezra D."/>
            <person name="Gonzalez J."/>
            <person name="Henrissat B."/>
            <person name="Kuo A."/>
            <person name="Liang C."/>
            <person name="Lipzen A."/>
            <person name="Lutzoni F."/>
            <person name="Magnuson J."/>
            <person name="Mondo S."/>
            <person name="Nolan M."/>
            <person name="Ohm R."/>
            <person name="Pangilinan J."/>
            <person name="Park H.-J."/>
            <person name="Ramirez L."/>
            <person name="Alfaro M."/>
            <person name="Sun H."/>
            <person name="Tritt A."/>
            <person name="Yoshinaga Y."/>
            <person name="Zwiers L.-H."/>
            <person name="Turgeon B."/>
            <person name="Goodwin S."/>
            <person name="Spatafora J."/>
            <person name="Crous P."/>
            <person name="Grigoriev I."/>
        </authorList>
    </citation>
    <scope>NUCLEOTIDE SEQUENCE</scope>
    <source>
        <strain evidence="3">CBS 122368</strain>
    </source>
</reference>
<sequence length="347" mass="36291">MPAPGSTLKPRWPAVPYPMNNGTQARTTSKPPDIPNAVRETPSIIPTPIYTSVEVKPADQIPRTSSHAPVPSFPAAAPMAATLLQGYCTEPAYTIIDGPTAVWIPVVGCISSKADCCPTPTAGGGAAAMTTGTGGDPARDNGAQFPISFLPSQGTLTGCPKDYHTVGGTACCPSSYWLWSTSLGGQVPCYSSLSAKLTPPPIPDTLVNGGSERKTGSLFTTTPTSVHASALTMSQKPTLAIVNIAFSMQYPMVPPPEPALAKKAKIGIGVGVSGAGILLVALLWFLIRKFFAHRKTKGDLRQMQETSVSHRFRSDVDTSRVAHEPAGVARTFGGKKYASVAARGVNF</sequence>
<dbReference type="Proteomes" id="UP000800094">
    <property type="component" value="Unassembled WGS sequence"/>
</dbReference>
<evidence type="ECO:0008006" key="5">
    <source>
        <dbReference type="Google" id="ProtNLM"/>
    </source>
</evidence>
<gene>
    <name evidence="3" type="ORF">BU26DRAFT_549812</name>
</gene>
<feature type="compositionally biased region" description="Polar residues" evidence="1">
    <location>
        <begin position="20"/>
        <end position="30"/>
    </location>
</feature>
<organism evidence="3 4">
    <name type="scientific">Trematosphaeria pertusa</name>
    <dbReference type="NCBI Taxonomy" id="390896"/>
    <lineage>
        <taxon>Eukaryota</taxon>
        <taxon>Fungi</taxon>
        <taxon>Dikarya</taxon>
        <taxon>Ascomycota</taxon>
        <taxon>Pezizomycotina</taxon>
        <taxon>Dothideomycetes</taxon>
        <taxon>Pleosporomycetidae</taxon>
        <taxon>Pleosporales</taxon>
        <taxon>Massarineae</taxon>
        <taxon>Trematosphaeriaceae</taxon>
        <taxon>Trematosphaeria</taxon>
    </lineage>
</organism>
<evidence type="ECO:0000313" key="3">
    <source>
        <dbReference type="EMBL" id="KAF2251283.1"/>
    </source>
</evidence>
<protein>
    <recommendedName>
        <fullName evidence="5">Mid2 domain-containing protein</fullName>
    </recommendedName>
</protein>
<feature type="region of interest" description="Disordered" evidence="1">
    <location>
        <begin position="1"/>
        <end position="41"/>
    </location>
</feature>
<keyword evidence="2" id="KW-0472">Membrane</keyword>
<evidence type="ECO:0000256" key="1">
    <source>
        <dbReference type="SAM" id="MobiDB-lite"/>
    </source>
</evidence>